<dbReference type="RefSeq" id="WP_006574589.1">
    <property type="nucleotide sequence ID" value="NZ_AAXG02000044.1"/>
</dbReference>
<dbReference type="Proteomes" id="UP000003639">
    <property type="component" value="Unassembled WGS sequence"/>
</dbReference>
<reference evidence="9 10" key="1">
    <citation type="submission" date="2007-04" db="EMBL/GenBank/DDBJ databases">
        <authorList>
            <person name="Fulton L."/>
            <person name="Clifton S."/>
            <person name="Fulton B."/>
            <person name="Xu J."/>
            <person name="Minx P."/>
            <person name="Pepin K.H."/>
            <person name="Johnson M."/>
            <person name="Thiruvilangam P."/>
            <person name="Bhonagiri V."/>
            <person name="Nash W.E."/>
            <person name="Mardis E.R."/>
            <person name="Wilson R.K."/>
        </authorList>
    </citation>
    <scope>NUCLEOTIDE SEQUENCE [LARGE SCALE GENOMIC DNA]</scope>
    <source>
        <strain evidence="9 10">ATCC 29799</strain>
    </source>
</reference>
<keyword evidence="6" id="KW-0411">Iron-sulfur</keyword>
<dbReference type="PROSITE" id="PS51379">
    <property type="entry name" value="4FE4S_FER_2"/>
    <property type="match status" value="2"/>
</dbReference>
<proteinExistence type="predicted"/>
<keyword evidence="3" id="KW-0479">Metal-binding</keyword>
<gene>
    <name evidence="9" type="ORF">BACCAP_04112</name>
</gene>
<dbReference type="InterPro" id="IPR051684">
    <property type="entry name" value="Electron_Trans/Redox"/>
</dbReference>
<evidence type="ECO:0000256" key="7">
    <source>
        <dbReference type="SAM" id="Phobius"/>
    </source>
</evidence>
<evidence type="ECO:0000256" key="2">
    <source>
        <dbReference type="ARBA" id="ARBA00022485"/>
    </source>
</evidence>
<protein>
    <submittedName>
        <fullName evidence="9">4Fe-4S binding domain protein</fullName>
    </submittedName>
</protein>
<keyword evidence="7" id="KW-0472">Membrane</keyword>
<dbReference type="InterPro" id="IPR017896">
    <property type="entry name" value="4Fe4S_Fe-S-bd"/>
</dbReference>
<keyword evidence="2" id="KW-0004">4Fe-4S</keyword>
<feature type="transmembrane region" description="Helical" evidence="7">
    <location>
        <begin position="183"/>
        <end position="202"/>
    </location>
</feature>
<feature type="transmembrane region" description="Helical" evidence="7">
    <location>
        <begin position="122"/>
        <end position="140"/>
    </location>
</feature>
<keyword evidence="10" id="KW-1185">Reference proteome</keyword>
<dbReference type="GO" id="GO:0046872">
    <property type="term" value="F:metal ion binding"/>
    <property type="evidence" value="ECO:0007669"/>
    <property type="project" value="UniProtKB-KW"/>
</dbReference>
<keyword evidence="1" id="KW-0813">Transport</keyword>
<name>A6P0U6_9FIRM</name>
<organism evidence="9 10">
    <name type="scientific">Pseudoflavonifractor capillosus ATCC 29799</name>
    <dbReference type="NCBI Taxonomy" id="411467"/>
    <lineage>
        <taxon>Bacteria</taxon>
        <taxon>Bacillati</taxon>
        <taxon>Bacillota</taxon>
        <taxon>Clostridia</taxon>
        <taxon>Eubacteriales</taxon>
        <taxon>Oscillospiraceae</taxon>
        <taxon>Pseudoflavonifractor</taxon>
    </lineage>
</organism>
<dbReference type="STRING" id="411467.BACCAP_04112"/>
<dbReference type="GO" id="GO:0051539">
    <property type="term" value="F:4 iron, 4 sulfur cluster binding"/>
    <property type="evidence" value="ECO:0007669"/>
    <property type="project" value="UniProtKB-KW"/>
</dbReference>
<sequence>MAKQQKKSGRWKIQLLATLATNPFLLNFTKGKLYRGPLKTVCVPGLNCYSCPAAVGSCPIGSLQAVIGSPKYSISLYILGILAALGVLLGRVVCGFLCPFGWFQELLHKIPGKKFSTRPLHFLTYLKYVILVLFVIVLPMTVVNEVGLADPFFCKYICPAGILEGGIPLALTNESIRASLGALFTWKSCVLLGIVVLSVFFYRPFCKWICPLGAFYALFNRVSLCRLSVDEGKCTSCGACSKVCKMDVDVFLHPNHTECIRCGDCIRACPHQAISRAPILPKKHKEEITP</sequence>
<dbReference type="SUPFAM" id="SSF54862">
    <property type="entry name" value="4Fe-4S ferredoxins"/>
    <property type="match status" value="1"/>
</dbReference>
<dbReference type="Pfam" id="PF00037">
    <property type="entry name" value="Fer4"/>
    <property type="match status" value="2"/>
</dbReference>
<dbReference type="Pfam" id="PF12801">
    <property type="entry name" value="Fer4_5"/>
    <property type="match status" value="3"/>
</dbReference>
<keyword evidence="5" id="KW-0408">Iron</keyword>
<dbReference type="Gene3D" id="3.30.70.20">
    <property type="match status" value="2"/>
</dbReference>
<reference evidence="9 10" key="2">
    <citation type="submission" date="2007-06" db="EMBL/GenBank/DDBJ databases">
        <title>Draft genome sequence of Pseudoflavonifractor capillosus ATCC 29799.</title>
        <authorList>
            <person name="Sudarsanam P."/>
            <person name="Ley R."/>
            <person name="Guruge J."/>
            <person name="Turnbaugh P.J."/>
            <person name="Mahowald M."/>
            <person name="Liep D."/>
            <person name="Gordon J."/>
        </authorList>
    </citation>
    <scope>NUCLEOTIDE SEQUENCE [LARGE SCALE GENOMIC DNA]</scope>
    <source>
        <strain evidence="9 10">ATCC 29799</strain>
    </source>
</reference>
<evidence type="ECO:0000256" key="1">
    <source>
        <dbReference type="ARBA" id="ARBA00022448"/>
    </source>
</evidence>
<keyword evidence="7" id="KW-0812">Transmembrane</keyword>
<dbReference type="EMBL" id="AAXG02000044">
    <property type="protein sequence ID" value="EDM98084.1"/>
    <property type="molecule type" value="Genomic_DNA"/>
</dbReference>
<feature type="transmembrane region" description="Helical" evidence="7">
    <location>
        <begin position="76"/>
        <end position="102"/>
    </location>
</feature>
<accession>A6P0U6</accession>
<dbReference type="PROSITE" id="PS00198">
    <property type="entry name" value="4FE4S_FER_1"/>
    <property type="match status" value="1"/>
</dbReference>
<dbReference type="PANTHER" id="PTHR30176">
    <property type="entry name" value="FERREDOXIN-TYPE PROTEIN NAPH"/>
    <property type="match status" value="1"/>
</dbReference>
<dbReference type="PANTHER" id="PTHR30176:SF3">
    <property type="entry name" value="FERREDOXIN-TYPE PROTEIN NAPH"/>
    <property type="match status" value="1"/>
</dbReference>
<evidence type="ECO:0000256" key="5">
    <source>
        <dbReference type="ARBA" id="ARBA00023004"/>
    </source>
</evidence>
<keyword evidence="7" id="KW-1133">Transmembrane helix</keyword>
<dbReference type="AlphaFoldDB" id="A6P0U6"/>
<feature type="domain" description="4Fe-4S ferredoxin-type" evidence="8">
    <location>
        <begin position="225"/>
        <end position="248"/>
    </location>
</feature>
<evidence type="ECO:0000256" key="6">
    <source>
        <dbReference type="ARBA" id="ARBA00023014"/>
    </source>
</evidence>
<feature type="domain" description="4Fe-4S ferredoxin-type" evidence="8">
    <location>
        <begin position="250"/>
        <end position="279"/>
    </location>
</feature>
<dbReference type="GO" id="GO:0005886">
    <property type="term" value="C:plasma membrane"/>
    <property type="evidence" value="ECO:0007669"/>
    <property type="project" value="TreeGrafter"/>
</dbReference>
<evidence type="ECO:0000259" key="8">
    <source>
        <dbReference type="PROSITE" id="PS51379"/>
    </source>
</evidence>
<evidence type="ECO:0000313" key="10">
    <source>
        <dbReference type="Proteomes" id="UP000003639"/>
    </source>
</evidence>
<keyword evidence="4" id="KW-0249">Electron transport</keyword>
<dbReference type="eggNOG" id="COG0348">
    <property type="taxonomic scope" value="Bacteria"/>
</dbReference>
<evidence type="ECO:0000256" key="3">
    <source>
        <dbReference type="ARBA" id="ARBA00022723"/>
    </source>
</evidence>
<evidence type="ECO:0000256" key="4">
    <source>
        <dbReference type="ARBA" id="ARBA00022982"/>
    </source>
</evidence>
<evidence type="ECO:0000313" key="9">
    <source>
        <dbReference type="EMBL" id="EDM98084.1"/>
    </source>
</evidence>
<comment type="caution">
    <text evidence="9">The sequence shown here is derived from an EMBL/GenBank/DDBJ whole genome shotgun (WGS) entry which is preliminary data.</text>
</comment>
<dbReference type="InterPro" id="IPR017900">
    <property type="entry name" value="4Fe4S_Fe_S_CS"/>
</dbReference>